<evidence type="ECO:0008006" key="4">
    <source>
        <dbReference type="Google" id="ProtNLM"/>
    </source>
</evidence>
<keyword evidence="1" id="KW-0472">Membrane</keyword>
<dbReference type="Pfam" id="PF11391">
    <property type="entry name" value="DUF2798"/>
    <property type="match status" value="1"/>
</dbReference>
<feature type="transmembrane region" description="Helical" evidence="1">
    <location>
        <begin position="21"/>
        <end position="45"/>
    </location>
</feature>
<accession>A0A7W6N7S3</accession>
<dbReference type="RefSeq" id="WP_035460200.1">
    <property type="nucleotide sequence ID" value="NZ_JACIDC010000003.1"/>
</dbReference>
<feature type="transmembrane region" description="Helical" evidence="1">
    <location>
        <begin position="57"/>
        <end position="76"/>
    </location>
</feature>
<keyword evidence="3" id="KW-1185">Reference proteome</keyword>
<keyword evidence="1" id="KW-0812">Transmembrane</keyword>
<reference evidence="2 3" key="1">
    <citation type="submission" date="2020-08" db="EMBL/GenBank/DDBJ databases">
        <title>Genomic Encyclopedia of Type Strains, Phase IV (KMG-IV): sequencing the most valuable type-strain genomes for metagenomic binning, comparative biology and taxonomic classification.</title>
        <authorList>
            <person name="Goeker M."/>
        </authorList>
    </citation>
    <scope>NUCLEOTIDE SEQUENCE [LARGE SCALE GENOMIC DNA]</scope>
    <source>
        <strain evidence="2 3">DSM 15743</strain>
    </source>
</reference>
<dbReference type="AlphaFoldDB" id="A0A7W6N7S3"/>
<evidence type="ECO:0000256" key="1">
    <source>
        <dbReference type="SAM" id="Phobius"/>
    </source>
</evidence>
<dbReference type="InterPro" id="IPR021529">
    <property type="entry name" value="DUF2798"/>
</dbReference>
<dbReference type="Proteomes" id="UP000519439">
    <property type="component" value="Unassembled WGS sequence"/>
</dbReference>
<sequence>MSVSIVRKRGFRKLPAKTHAIMFPLILSLLMSGVVSTIATLKAVGLEAGIVPRILQAWGLSYAIAFPTALLVMPVVRRIVGALVETPGR</sequence>
<proteinExistence type="predicted"/>
<gene>
    <name evidence="2" type="ORF">GGR34_001305</name>
</gene>
<organism evidence="2 3">
    <name type="scientific">Microvirga flocculans</name>
    <dbReference type="NCBI Taxonomy" id="217168"/>
    <lineage>
        <taxon>Bacteria</taxon>
        <taxon>Pseudomonadati</taxon>
        <taxon>Pseudomonadota</taxon>
        <taxon>Alphaproteobacteria</taxon>
        <taxon>Hyphomicrobiales</taxon>
        <taxon>Methylobacteriaceae</taxon>
        <taxon>Microvirga</taxon>
    </lineage>
</organism>
<evidence type="ECO:0000313" key="2">
    <source>
        <dbReference type="EMBL" id="MBB4039663.1"/>
    </source>
</evidence>
<name>A0A7W6N7S3_9HYPH</name>
<keyword evidence="1" id="KW-1133">Transmembrane helix</keyword>
<protein>
    <recommendedName>
        <fullName evidence="4">DUF2798 domain-containing protein</fullName>
    </recommendedName>
</protein>
<evidence type="ECO:0000313" key="3">
    <source>
        <dbReference type="Proteomes" id="UP000519439"/>
    </source>
</evidence>
<comment type="caution">
    <text evidence="2">The sequence shown here is derived from an EMBL/GenBank/DDBJ whole genome shotgun (WGS) entry which is preliminary data.</text>
</comment>
<dbReference type="EMBL" id="JACIDC010000003">
    <property type="protein sequence ID" value="MBB4039663.1"/>
    <property type="molecule type" value="Genomic_DNA"/>
</dbReference>